<feature type="transmembrane region" description="Helical" evidence="2">
    <location>
        <begin position="71"/>
        <end position="88"/>
    </location>
</feature>
<keyword evidence="2" id="KW-0812">Transmembrane</keyword>
<proteinExistence type="predicted"/>
<dbReference type="EMBL" id="JAFLEQ010000014">
    <property type="protein sequence ID" value="MBN9644500.1"/>
    <property type="molecule type" value="Genomic_DNA"/>
</dbReference>
<evidence type="ECO:0000313" key="3">
    <source>
        <dbReference type="EMBL" id="MBN9644500.1"/>
    </source>
</evidence>
<organism evidence="3 4">
    <name type="scientific">Corynebacterium mendelii</name>
    <dbReference type="NCBI Taxonomy" id="2765362"/>
    <lineage>
        <taxon>Bacteria</taxon>
        <taxon>Bacillati</taxon>
        <taxon>Actinomycetota</taxon>
        <taxon>Actinomycetes</taxon>
        <taxon>Mycobacteriales</taxon>
        <taxon>Corynebacteriaceae</taxon>
        <taxon>Corynebacterium</taxon>
    </lineage>
</organism>
<evidence type="ECO:0000313" key="4">
    <source>
        <dbReference type="Proteomes" id="UP000664332"/>
    </source>
</evidence>
<evidence type="ECO:0000256" key="2">
    <source>
        <dbReference type="SAM" id="Phobius"/>
    </source>
</evidence>
<protein>
    <submittedName>
        <fullName evidence="3">Uncharacterized protein</fullName>
    </submittedName>
</protein>
<feature type="region of interest" description="Disordered" evidence="1">
    <location>
        <begin position="1"/>
        <end position="44"/>
    </location>
</feature>
<keyword evidence="2" id="KW-1133">Transmembrane helix</keyword>
<feature type="transmembrane region" description="Helical" evidence="2">
    <location>
        <begin position="108"/>
        <end position="126"/>
    </location>
</feature>
<dbReference type="RefSeq" id="WP_207278986.1">
    <property type="nucleotide sequence ID" value="NZ_JAFLEQ010000014.1"/>
</dbReference>
<comment type="caution">
    <text evidence="3">The sequence shown here is derived from an EMBL/GenBank/DDBJ whole genome shotgun (WGS) entry which is preliminary data.</text>
</comment>
<gene>
    <name evidence="3" type="ORF">JZY06_07735</name>
</gene>
<evidence type="ECO:0000256" key="1">
    <source>
        <dbReference type="SAM" id="MobiDB-lite"/>
    </source>
</evidence>
<dbReference type="Proteomes" id="UP000664332">
    <property type="component" value="Unassembled WGS sequence"/>
</dbReference>
<accession>A0A939E062</accession>
<feature type="compositionally biased region" description="Pro residues" evidence="1">
    <location>
        <begin position="20"/>
        <end position="32"/>
    </location>
</feature>
<reference evidence="3" key="1">
    <citation type="submission" date="2021-03" db="EMBL/GenBank/DDBJ databases">
        <authorList>
            <person name="Sun Q."/>
        </authorList>
    </citation>
    <scope>NUCLEOTIDE SEQUENCE</scope>
    <source>
        <strain evidence="3">CCM 8862</strain>
    </source>
</reference>
<keyword evidence="2" id="KW-0472">Membrane</keyword>
<name>A0A939E062_9CORY</name>
<dbReference type="AlphaFoldDB" id="A0A939E062"/>
<sequence length="207" mass="22644">MSAFKRRGTAGPETAGYPAQPHPDTPWPPPVDNPRGYPPQQGYTPPAPVVDDDEFVVVDVCAPLRTTVYPLLKLIAVTGLSWIAVGVIDRTEPVMGLDLPPWSHNAVVLAWLVVSVLVFVVPLVAGRRRRLTVTNHRITVSGYGRAGIDGDYPIHLVGGASRQKNDVLFSVATSPYPVRVPGVARPKKTAGAINAMIDRHRRMFYYY</sequence>
<keyword evidence="4" id="KW-1185">Reference proteome</keyword>